<keyword evidence="3" id="KW-1185">Reference proteome</keyword>
<gene>
    <name evidence="2" type="ORF">ACFPYI_07525</name>
</gene>
<reference evidence="2 3" key="1">
    <citation type="journal article" date="2019" name="Int. J. Syst. Evol. Microbiol.">
        <title>The Global Catalogue of Microorganisms (GCM) 10K type strain sequencing project: providing services to taxonomists for standard genome sequencing and annotation.</title>
        <authorList>
            <consortium name="The Broad Institute Genomics Platform"/>
            <consortium name="The Broad Institute Genome Sequencing Center for Infectious Disease"/>
            <person name="Wu L."/>
            <person name="Ma J."/>
        </authorList>
    </citation>
    <scope>NUCLEOTIDE SEQUENCE [LARGE SCALE GENOMIC DNA]</scope>
    <source>
        <strain evidence="2 3">CGMCC 1.12543</strain>
    </source>
</reference>
<dbReference type="Pfam" id="PF24035">
    <property type="entry name" value="DUF7344"/>
    <property type="match status" value="1"/>
</dbReference>
<name>A0ABD5RKY8_9EURY</name>
<proteinExistence type="predicted"/>
<dbReference type="EMBL" id="JBHSQH010000001">
    <property type="protein sequence ID" value="MFC5971181.1"/>
    <property type="molecule type" value="Genomic_DNA"/>
</dbReference>
<dbReference type="RefSeq" id="WP_247414090.1">
    <property type="nucleotide sequence ID" value="NZ_JALLGW010000001.1"/>
</dbReference>
<dbReference type="Proteomes" id="UP001596099">
    <property type="component" value="Unassembled WGS sequence"/>
</dbReference>
<dbReference type="InterPro" id="IPR055768">
    <property type="entry name" value="DUF7344"/>
</dbReference>
<evidence type="ECO:0000313" key="3">
    <source>
        <dbReference type="Proteomes" id="UP001596099"/>
    </source>
</evidence>
<comment type="caution">
    <text evidence="2">The sequence shown here is derived from an EMBL/GenBank/DDBJ whole genome shotgun (WGS) entry which is preliminary data.</text>
</comment>
<organism evidence="2 3">
    <name type="scientific">Halomarina salina</name>
    <dbReference type="NCBI Taxonomy" id="1872699"/>
    <lineage>
        <taxon>Archaea</taxon>
        <taxon>Methanobacteriati</taxon>
        <taxon>Methanobacteriota</taxon>
        <taxon>Stenosarchaea group</taxon>
        <taxon>Halobacteria</taxon>
        <taxon>Halobacteriales</taxon>
        <taxon>Natronomonadaceae</taxon>
        <taxon>Halomarina</taxon>
    </lineage>
</organism>
<evidence type="ECO:0000313" key="2">
    <source>
        <dbReference type="EMBL" id="MFC5971181.1"/>
    </source>
</evidence>
<sequence>MTYEVSADTALALLGTKTRRQVVALLLEVDETWSVEGLAAELVRLDPAVAPDGTDAEAHTERVATRLYHCALPKLADADAVEFDSEEMTVAPGEQLPRLGARLDDLLDLPNTGSVSIEPTASV</sequence>
<accession>A0ABD5RKY8</accession>
<dbReference type="AlphaFoldDB" id="A0ABD5RKY8"/>
<evidence type="ECO:0000259" key="1">
    <source>
        <dbReference type="Pfam" id="PF24035"/>
    </source>
</evidence>
<feature type="domain" description="DUF7344" evidence="1">
    <location>
        <begin position="13"/>
        <end position="90"/>
    </location>
</feature>
<protein>
    <recommendedName>
        <fullName evidence="1">DUF7344 domain-containing protein</fullName>
    </recommendedName>
</protein>